<reference evidence="7 8" key="1">
    <citation type="submission" date="2020-08" db="EMBL/GenBank/DDBJ databases">
        <title>Genomic Encyclopedia of Type Strains, Phase IV (KMG-IV): sequencing the most valuable type-strain genomes for metagenomic binning, comparative biology and taxonomic classification.</title>
        <authorList>
            <person name="Goeker M."/>
        </authorList>
    </citation>
    <scope>NUCLEOTIDE SEQUENCE [LARGE SCALE GENOMIC DNA]</scope>
    <source>
        <strain evidence="7 8">DSM 2163</strain>
    </source>
</reference>
<evidence type="ECO:0000256" key="2">
    <source>
        <dbReference type="ARBA" id="ARBA00007802"/>
    </source>
</evidence>
<evidence type="ECO:0000256" key="3">
    <source>
        <dbReference type="ARBA" id="ARBA00022692"/>
    </source>
</evidence>
<dbReference type="RefSeq" id="WP_183571113.1">
    <property type="nucleotide sequence ID" value="NZ_JACHOP010000015.1"/>
</dbReference>
<dbReference type="EMBL" id="JACHOP010000015">
    <property type="protein sequence ID" value="MBB5758559.1"/>
    <property type="molecule type" value="Genomic_DNA"/>
</dbReference>
<feature type="transmembrane region" description="Helical" evidence="6">
    <location>
        <begin position="200"/>
        <end position="225"/>
    </location>
</feature>
<feature type="transmembrane region" description="Helical" evidence="6">
    <location>
        <begin position="237"/>
        <end position="257"/>
    </location>
</feature>
<organism evidence="7 8">
    <name type="scientific">Methylorubrum rhodinum</name>
    <dbReference type="NCBI Taxonomy" id="29428"/>
    <lineage>
        <taxon>Bacteria</taxon>
        <taxon>Pseudomonadati</taxon>
        <taxon>Pseudomonadota</taxon>
        <taxon>Alphaproteobacteria</taxon>
        <taxon>Hyphomicrobiales</taxon>
        <taxon>Methylobacteriaceae</taxon>
        <taxon>Methylorubrum</taxon>
    </lineage>
</organism>
<feature type="transmembrane region" description="Helical" evidence="6">
    <location>
        <begin position="139"/>
        <end position="162"/>
    </location>
</feature>
<evidence type="ECO:0000256" key="5">
    <source>
        <dbReference type="ARBA" id="ARBA00023136"/>
    </source>
</evidence>
<dbReference type="InterPro" id="IPR007688">
    <property type="entry name" value="Conjugal_tfr_TrbL/VirB6"/>
</dbReference>
<dbReference type="Proteomes" id="UP000583454">
    <property type="component" value="Unassembled WGS sequence"/>
</dbReference>
<comment type="caution">
    <text evidence="7">The sequence shown here is derived from an EMBL/GenBank/DDBJ whole genome shotgun (WGS) entry which is preliminary data.</text>
</comment>
<keyword evidence="3 6" id="KW-0812">Transmembrane</keyword>
<dbReference type="GO" id="GO:0016020">
    <property type="term" value="C:membrane"/>
    <property type="evidence" value="ECO:0007669"/>
    <property type="project" value="UniProtKB-SubCell"/>
</dbReference>
<evidence type="ECO:0000313" key="7">
    <source>
        <dbReference type="EMBL" id="MBB5758559.1"/>
    </source>
</evidence>
<dbReference type="GO" id="GO:0030255">
    <property type="term" value="P:protein secretion by the type IV secretion system"/>
    <property type="evidence" value="ECO:0007669"/>
    <property type="project" value="InterPro"/>
</dbReference>
<sequence length="327" mass="33908">MAIQIFDEFLREFEQPLTRFVSDSVTNLTSAVSGPLRVGLMLYIVLYGIAIIRGGVREPVMDFAWRSVRLVAIVMLATNAGTFQQHVTDLFNDTLPREIGNAIAGSGLSMKSGQPFDQLLNKGIEVATKIYEQAGLTNIAPALVAAILMVFTAAAGFLQFAIMLYAKVGMALVIALGPIFVALALFEATRPFAEAWTRQLANFVVLQILVIALVGLMLTTVVQFVDKYGANAATGGQLIVGAVAISAILGLAAYVALQLPEIAGALAGGGASLAGRAMSRSLTAAALTGGTAAAAGAYAGSRAAARQSAAAIRTARSGGSIERSRAG</sequence>
<feature type="transmembrane region" description="Helical" evidence="6">
    <location>
        <begin position="38"/>
        <end position="56"/>
    </location>
</feature>
<keyword evidence="4 6" id="KW-1133">Transmembrane helix</keyword>
<evidence type="ECO:0000256" key="6">
    <source>
        <dbReference type="SAM" id="Phobius"/>
    </source>
</evidence>
<comment type="similarity">
    <text evidence="2">Belongs to the TrbL/VirB6 family.</text>
</comment>
<proteinExistence type="inferred from homology"/>
<evidence type="ECO:0000256" key="1">
    <source>
        <dbReference type="ARBA" id="ARBA00004141"/>
    </source>
</evidence>
<protein>
    <submittedName>
        <fullName evidence="7">Type IV secretion system protein VirB6</fullName>
    </submittedName>
</protein>
<dbReference type="AlphaFoldDB" id="A0A840ZKM2"/>
<evidence type="ECO:0000313" key="8">
    <source>
        <dbReference type="Proteomes" id="UP000583454"/>
    </source>
</evidence>
<accession>A0A840ZKM2</accession>
<gene>
    <name evidence="7" type="ORF">HNR00_003282</name>
</gene>
<comment type="subcellular location">
    <subcellularLocation>
        <location evidence="1">Membrane</location>
        <topology evidence="1">Multi-pass membrane protein</topology>
    </subcellularLocation>
</comment>
<dbReference type="Pfam" id="PF04610">
    <property type="entry name" value="TrbL"/>
    <property type="match status" value="1"/>
</dbReference>
<keyword evidence="8" id="KW-1185">Reference proteome</keyword>
<feature type="transmembrane region" description="Helical" evidence="6">
    <location>
        <begin position="168"/>
        <end position="188"/>
    </location>
</feature>
<keyword evidence="5 6" id="KW-0472">Membrane</keyword>
<name>A0A840ZKM2_9HYPH</name>
<evidence type="ECO:0000256" key="4">
    <source>
        <dbReference type="ARBA" id="ARBA00022989"/>
    </source>
</evidence>